<evidence type="ECO:0000256" key="1">
    <source>
        <dbReference type="SAM" id="MobiDB-lite"/>
    </source>
</evidence>
<name>A0A4Z1C8G0_9GAMM</name>
<dbReference type="EMBL" id="SRPF01000001">
    <property type="protein sequence ID" value="TGN42030.1"/>
    <property type="molecule type" value="Genomic_DNA"/>
</dbReference>
<dbReference type="InterPro" id="IPR049806">
    <property type="entry name" value="MasK-like_C"/>
</dbReference>
<feature type="region of interest" description="Disordered" evidence="1">
    <location>
        <begin position="14"/>
        <end position="168"/>
    </location>
</feature>
<dbReference type="OrthoDB" id="7057177at2"/>
<feature type="region of interest" description="Disordered" evidence="1">
    <location>
        <begin position="181"/>
        <end position="205"/>
    </location>
</feature>
<reference evidence="2 3" key="1">
    <citation type="submission" date="2019-04" db="EMBL/GenBank/DDBJ databases">
        <authorList>
            <person name="Park S."/>
            <person name="Yoon J.-H."/>
        </authorList>
    </citation>
    <scope>NUCLEOTIDE SEQUENCE [LARGE SCALE GENOMIC DNA]</scope>
    <source>
        <strain evidence="2 3">HJM-18</strain>
    </source>
</reference>
<evidence type="ECO:0000313" key="3">
    <source>
        <dbReference type="Proteomes" id="UP000298325"/>
    </source>
</evidence>
<organism evidence="2 3">
    <name type="scientific">Marinobacter confluentis</name>
    <dbReference type="NCBI Taxonomy" id="1697557"/>
    <lineage>
        <taxon>Bacteria</taxon>
        <taxon>Pseudomonadati</taxon>
        <taxon>Pseudomonadota</taxon>
        <taxon>Gammaproteobacteria</taxon>
        <taxon>Pseudomonadales</taxon>
        <taxon>Marinobacteraceae</taxon>
        <taxon>Marinobacter</taxon>
    </lineage>
</organism>
<feature type="compositionally biased region" description="Low complexity" evidence="1">
    <location>
        <begin position="130"/>
        <end position="150"/>
    </location>
</feature>
<dbReference type="Proteomes" id="UP000298325">
    <property type="component" value="Unassembled WGS sequence"/>
</dbReference>
<dbReference type="AlphaFoldDB" id="A0A4Z1C8G0"/>
<feature type="compositionally biased region" description="Basic and acidic residues" evidence="1">
    <location>
        <begin position="52"/>
        <end position="66"/>
    </location>
</feature>
<feature type="compositionally biased region" description="Basic and acidic residues" evidence="1">
    <location>
        <begin position="90"/>
        <end position="104"/>
    </location>
</feature>
<evidence type="ECO:0000313" key="2">
    <source>
        <dbReference type="EMBL" id="TGN42030.1"/>
    </source>
</evidence>
<comment type="caution">
    <text evidence="2">The sequence shown here is derived from an EMBL/GenBank/DDBJ whole genome shotgun (WGS) entry which is preliminary data.</text>
</comment>
<keyword evidence="3" id="KW-1185">Reference proteome</keyword>
<sequence length="296" mass="32211">MVAVFLPPALMIPAWNLPEPERSEAEEIPPQLARLIEQRKPPEPEIAAVPEPEPKPEPEPEPRQPEPAEEPTPEIVKTPEPAEPAPTPEQTREQTIEKAREKASRSGLLAMKDTLASMRSSSTKPVETLSANVNSNEAASAAEPADPDPSQALAGSGGVEQEQGMTREVAVADHNVRQVDVAEEKASAPAPQPQVADSGPSTRSMGNIRQVFDANKTSLNAMVGREQRKDPLLHGKILLKLVIEPDGSVSRCEVVESELDHPELEQRIAMRVRLFNFGAADVDQRELNFPLEFLPG</sequence>
<proteinExistence type="predicted"/>
<gene>
    <name evidence="2" type="ORF">E5Q11_03210</name>
</gene>
<dbReference type="NCBIfam" id="NF033768">
    <property type="entry name" value="myxo_SS_tail"/>
    <property type="match status" value="1"/>
</dbReference>
<accession>A0A4Z1C8G0</accession>
<protein>
    <submittedName>
        <fullName evidence="2">AgmX/PglI C-terminal domain-containing protein</fullName>
    </submittedName>
</protein>